<dbReference type="SFLD" id="SFLDG01065">
    <property type="entry name" value="anaerobic_coproporphyrinogen-I"/>
    <property type="match status" value="1"/>
</dbReference>
<dbReference type="InterPro" id="IPR006638">
    <property type="entry name" value="Elp3/MiaA/NifB-like_rSAM"/>
</dbReference>
<dbReference type="Pfam" id="PF04055">
    <property type="entry name" value="Radical_SAM"/>
    <property type="match status" value="1"/>
</dbReference>
<dbReference type="SMART" id="SM00729">
    <property type="entry name" value="Elp3"/>
    <property type="match status" value="1"/>
</dbReference>
<dbReference type="EMBL" id="CAFBLT010000001">
    <property type="protein sequence ID" value="CAB4863636.1"/>
    <property type="molecule type" value="Genomic_DNA"/>
</dbReference>
<evidence type="ECO:0000313" key="4">
    <source>
        <dbReference type="EMBL" id="CAB4863636.1"/>
    </source>
</evidence>
<dbReference type="NCBIfam" id="TIGR00539">
    <property type="entry name" value="hemN_rel"/>
    <property type="match status" value="1"/>
</dbReference>
<dbReference type="InterPro" id="IPR007197">
    <property type="entry name" value="rSAM"/>
</dbReference>
<dbReference type="GO" id="GO:0006779">
    <property type="term" value="P:porphyrin-containing compound biosynthetic process"/>
    <property type="evidence" value="ECO:0007669"/>
    <property type="project" value="InterPro"/>
</dbReference>
<comment type="similarity">
    <text evidence="1">Belongs to the anaerobic coproporphyrinogen-III oxidase family. HemW subfamily.</text>
</comment>
<proteinExistence type="inferred from homology"/>
<dbReference type="PANTHER" id="PTHR13932">
    <property type="entry name" value="COPROPORPHYRINIGEN III OXIDASE"/>
    <property type="match status" value="1"/>
</dbReference>
<protein>
    <submittedName>
        <fullName evidence="3">Unannotated protein</fullName>
    </submittedName>
</protein>
<evidence type="ECO:0000313" key="3">
    <source>
        <dbReference type="EMBL" id="CAB4833502.1"/>
    </source>
</evidence>
<dbReference type="PANTHER" id="PTHR13932:SF5">
    <property type="entry name" value="RADICAL S-ADENOSYL METHIONINE DOMAIN-CONTAINING PROTEIN 1, MITOCHONDRIAL"/>
    <property type="match status" value="1"/>
</dbReference>
<feature type="domain" description="Radical SAM core" evidence="2">
    <location>
        <begin position="1"/>
        <end position="228"/>
    </location>
</feature>
<reference evidence="3" key="1">
    <citation type="submission" date="2020-05" db="EMBL/GenBank/DDBJ databases">
        <authorList>
            <person name="Chiriac C."/>
            <person name="Salcher M."/>
            <person name="Ghai R."/>
            <person name="Kavagutti S V."/>
        </authorList>
    </citation>
    <scope>NUCLEOTIDE SEQUENCE</scope>
</reference>
<dbReference type="SUPFAM" id="SSF102114">
    <property type="entry name" value="Radical SAM enzymes"/>
    <property type="match status" value="1"/>
</dbReference>
<accession>A0A6J7AKU8</accession>
<organism evidence="3">
    <name type="scientific">freshwater metagenome</name>
    <dbReference type="NCBI Taxonomy" id="449393"/>
    <lineage>
        <taxon>unclassified sequences</taxon>
        <taxon>metagenomes</taxon>
        <taxon>ecological metagenomes</taxon>
    </lineage>
</organism>
<gene>
    <name evidence="3" type="ORF">UFOPK3164_01475</name>
    <name evidence="4" type="ORF">UFOPK3427_00350</name>
    <name evidence="5" type="ORF">UFOPK4112_01751</name>
</gene>
<dbReference type="SFLD" id="SFLDS00029">
    <property type="entry name" value="Radical_SAM"/>
    <property type="match status" value="1"/>
</dbReference>
<dbReference type="SFLD" id="SFLDG01082">
    <property type="entry name" value="B12-binding_domain_containing"/>
    <property type="match status" value="1"/>
</dbReference>
<dbReference type="CDD" id="cd01335">
    <property type="entry name" value="Radical_SAM"/>
    <property type="match status" value="1"/>
</dbReference>
<dbReference type="InterPro" id="IPR034505">
    <property type="entry name" value="Coproporphyrinogen-III_oxidase"/>
</dbReference>
<dbReference type="SFLD" id="SFLDF00562">
    <property type="entry name" value="HemN-like__clustered_with_heat"/>
    <property type="match status" value="1"/>
</dbReference>
<name>A0A6J7AKU8_9ZZZZ</name>
<dbReference type="AlphaFoldDB" id="A0A6J7AKU8"/>
<dbReference type="Gene3D" id="3.80.30.20">
    <property type="entry name" value="tm_1862 like domain"/>
    <property type="match status" value="1"/>
</dbReference>
<evidence type="ECO:0000259" key="2">
    <source>
        <dbReference type="PROSITE" id="PS51918"/>
    </source>
</evidence>
<dbReference type="GO" id="GO:0004109">
    <property type="term" value="F:coproporphyrinogen oxidase activity"/>
    <property type="evidence" value="ECO:0007669"/>
    <property type="project" value="InterPro"/>
</dbReference>
<dbReference type="GO" id="GO:0005737">
    <property type="term" value="C:cytoplasm"/>
    <property type="evidence" value="ECO:0007669"/>
    <property type="project" value="InterPro"/>
</dbReference>
<dbReference type="PROSITE" id="PS51918">
    <property type="entry name" value="RADICAL_SAM"/>
    <property type="match status" value="1"/>
</dbReference>
<dbReference type="InterPro" id="IPR023404">
    <property type="entry name" value="rSAM_horseshoe"/>
</dbReference>
<evidence type="ECO:0000313" key="5">
    <source>
        <dbReference type="EMBL" id="CAB5031844.1"/>
    </source>
</evidence>
<dbReference type="InterPro" id="IPR004559">
    <property type="entry name" value="HemW-like"/>
</dbReference>
<evidence type="ECO:0000256" key="1">
    <source>
        <dbReference type="ARBA" id="ARBA00006100"/>
    </source>
</evidence>
<dbReference type="InterPro" id="IPR058240">
    <property type="entry name" value="rSAM_sf"/>
</dbReference>
<dbReference type="GO" id="GO:0051539">
    <property type="term" value="F:4 iron, 4 sulfur cluster binding"/>
    <property type="evidence" value="ECO:0007669"/>
    <property type="project" value="InterPro"/>
</dbReference>
<dbReference type="EMBL" id="CAFABE010000093">
    <property type="protein sequence ID" value="CAB4833502.1"/>
    <property type="molecule type" value="Genomic_DNA"/>
</dbReference>
<sequence length="371" mass="40988">MTDDLGVYIHIPFCASRCDYCAFVTYVGVDDLHERYVDGVLREIEINAELQEKSATSIYVGGGTPSRIDPTLLGKILAEIKKTSYCEVSVEVNPEDATAERLGSLVDAGVTRFSVGVQSTQEHVLKDLGRQHCGGSVKEIADIVADSGVATWSMDLIAGATSERDADLQATLEDVLDHESAPPHLSCYLLSVEKGTPLSRDPARHPDDDTLARRYEIVDTALEERGYEWYEVSNWSKPGHESRHNQLYWDQGNYVGLGAGAHSHHNGYRSWNVANLDTYLKGVESGVRPLGGDEQLSIATQDFEALALQIRTRKGVQTPKGFNPDALHGFVVKREGRVVLTQRGRLMANQVTRLLSKQSEEFSLDLSRQLT</sequence>
<dbReference type="EMBL" id="CAFBPM010000027">
    <property type="protein sequence ID" value="CAB5031844.1"/>
    <property type="molecule type" value="Genomic_DNA"/>
</dbReference>